<dbReference type="InterPro" id="IPR036249">
    <property type="entry name" value="Thioredoxin-like_sf"/>
</dbReference>
<evidence type="ECO:0000313" key="1">
    <source>
        <dbReference type="EMBL" id="GAG97198.1"/>
    </source>
</evidence>
<dbReference type="EMBL" id="BART01023826">
    <property type="protein sequence ID" value="GAG97198.1"/>
    <property type="molecule type" value="Genomic_DNA"/>
</dbReference>
<dbReference type="AlphaFoldDB" id="X1CLY4"/>
<dbReference type="SUPFAM" id="SSF52833">
    <property type="entry name" value="Thioredoxin-like"/>
    <property type="match status" value="1"/>
</dbReference>
<evidence type="ECO:0008006" key="2">
    <source>
        <dbReference type="Google" id="ProtNLM"/>
    </source>
</evidence>
<organism evidence="1">
    <name type="scientific">marine sediment metagenome</name>
    <dbReference type="NCBI Taxonomy" id="412755"/>
    <lineage>
        <taxon>unclassified sequences</taxon>
        <taxon>metagenomes</taxon>
        <taxon>ecological metagenomes</taxon>
    </lineage>
</organism>
<name>X1CLY4_9ZZZZ</name>
<comment type="caution">
    <text evidence="1">The sequence shown here is derived from an EMBL/GenBank/DDBJ whole genome shotgun (WGS) entry which is preliminary data.</text>
</comment>
<reference evidence="1" key="1">
    <citation type="journal article" date="2014" name="Front. Microbiol.">
        <title>High frequency of phylogenetically diverse reductive dehalogenase-homologous genes in deep subseafloor sedimentary metagenomes.</title>
        <authorList>
            <person name="Kawai M."/>
            <person name="Futagami T."/>
            <person name="Toyoda A."/>
            <person name="Takaki Y."/>
            <person name="Nishi S."/>
            <person name="Hori S."/>
            <person name="Arai W."/>
            <person name="Tsubouchi T."/>
            <person name="Morono Y."/>
            <person name="Uchiyama I."/>
            <person name="Ito T."/>
            <person name="Fujiyama A."/>
            <person name="Inagaki F."/>
            <person name="Takami H."/>
        </authorList>
    </citation>
    <scope>NUCLEOTIDE SEQUENCE</scope>
    <source>
        <strain evidence="1">Expedition CK06-06</strain>
    </source>
</reference>
<accession>X1CLY4</accession>
<gene>
    <name evidence="1" type="ORF">S01H4_43225</name>
</gene>
<feature type="non-terminal residue" evidence="1">
    <location>
        <position position="72"/>
    </location>
</feature>
<dbReference type="Gene3D" id="3.40.30.10">
    <property type="entry name" value="Glutaredoxin"/>
    <property type="match status" value="1"/>
</dbReference>
<protein>
    <recommendedName>
        <fullName evidence="2">Alkyl hydroperoxide reductase subunit C/ Thiol specific antioxidant domain-containing protein</fullName>
    </recommendedName>
</protein>
<proteinExistence type="predicted"/>
<sequence>MDASRVILVNIGEKKEEIESFLNRFGSNPFTVLLDYEGALASDCKVIGIPSFIIIDRDGRVEFEGNYLPRRY</sequence>